<feature type="transmembrane region" description="Helical" evidence="7">
    <location>
        <begin position="751"/>
        <end position="774"/>
    </location>
</feature>
<feature type="transmembrane region" description="Helical" evidence="7">
    <location>
        <begin position="20"/>
        <end position="42"/>
    </location>
</feature>
<feature type="transmembrane region" description="Helical" evidence="7">
    <location>
        <begin position="658"/>
        <end position="682"/>
    </location>
</feature>
<organism evidence="9 10">
    <name type="scientific">Nocardioides islandensis</name>
    <dbReference type="NCBI Taxonomy" id="433663"/>
    <lineage>
        <taxon>Bacteria</taxon>
        <taxon>Bacillati</taxon>
        <taxon>Actinomycetota</taxon>
        <taxon>Actinomycetes</taxon>
        <taxon>Propionibacteriales</taxon>
        <taxon>Nocardioidaceae</taxon>
        <taxon>Nocardioides</taxon>
    </lineage>
</organism>
<comment type="caution">
    <text evidence="9">The sequence shown here is derived from an EMBL/GenBank/DDBJ whole genome shotgun (WGS) entry which is preliminary data.</text>
</comment>
<dbReference type="PANTHER" id="PTHR30572">
    <property type="entry name" value="MEMBRANE COMPONENT OF TRANSPORTER-RELATED"/>
    <property type="match status" value="1"/>
</dbReference>
<dbReference type="PANTHER" id="PTHR30572:SF4">
    <property type="entry name" value="ABC TRANSPORTER PERMEASE YTRF"/>
    <property type="match status" value="1"/>
</dbReference>
<keyword evidence="3 7" id="KW-0812">Transmembrane</keyword>
<dbReference type="InterPro" id="IPR050250">
    <property type="entry name" value="Macrolide_Exporter_MacB"/>
</dbReference>
<evidence type="ECO:0000256" key="5">
    <source>
        <dbReference type="ARBA" id="ARBA00023136"/>
    </source>
</evidence>
<protein>
    <submittedName>
        <fullName evidence="9">ABC transporter permease</fullName>
    </submittedName>
</protein>
<feature type="transmembrane region" description="Helical" evidence="7">
    <location>
        <begin position="425"/>
        <end position="445"/>
    </location>
</feature>
<keyword evidence="5 7" id="KW-0472">Membrane</keyword>
<dbReference type="GO" id="GO:0005886">
    <property type="term" value="C:plasma membrane"/>
    <property type="evidence" value="ECO:0007669"/>
    <property type="project" value="UniProtKB-SubCell"/>
</dbReference>
<comment type="subcellular location">
    <subcellularLocation>
        <location evidence="1">Cell membrane</location>
        <topology evidence="1">Multi-pass membrane protein</topology>
    </subcellularLocation>
</comment>
<feature type="transmembrane region" description="Helical" evidence="7">
    <location>
        <begin position="347"/>
        <end position="371"/>
    </location>
</feature>
<dbReference type="InterPro" id="IPR003838">
    <property type="entry name" value="ABC3_permease_C"/>
</dbReference>
<evidence type="ECO:0000313" key="9">
    <source>
        <dbReference type="EMBL" id="MBF4764196.1"/>
    </source>
</evidence>
<evidence type="ECO:0000256" key="3">
    <source>
        <dbReference type="ARBA" id="ARBA00022692"/>
    </source>
</evidence>
<accession>A0A930VGL7</accession>
<dbReference type="Pfam" id="PF02687">
    <property type="entry name" value="FtsX"/>
    <property type="match status" value="2"/>
</dbReference>
<name>A0A930VGL7_9ACTN</name>
<feature type="transmembrane region" description="Helical" evidence="7">
    <location>
        <begin position="254"/>
        <end position="282"/>
    </location>
</feature>
<evidence type="ECO:0000256" key="6">
    <source>
        <dbReference type="ARBA" id="ARBA00038076"/>
    </source>
</evidence>
<proteinExistence type="inferred from homology"/>
<evidence type="ECO:0000256" key="2">
    <source>
        <dbReference type="ARBA" id="ARBA00022475"/>
    </source>
</evidence>
<feature type="domain" description="ABC3 transporter permease C-terminal" evidence="8">
    <location>
        <begin position="261"/>
        <end position="372"/>
    </location>
</feature>
<dbReference type="RefSeq" id="WP_194707384.1">
    <property type="nucleotide sequence ID" value="NZ_JADKPN010000008.1"/>
</dbReference>
<evidence type="ECO:0000259" key="8">
    <source>
        <dbReference type="Pfam" id="PF02687"/>
    </source>
</evidence>
<evidence type="ECO:0000256" key="4">
    <source>
        <dbReference type="ARBA" id="ARBA00022989"/>
    </source>
</evidence>
<sequence length="791" mass="80545">MSALTRVVGSGLHRRWLQTVVITLATAAAVTSGVLGLGLLVASNAPFEHAFAAQHGAHLTVQADPAKVSADQLSATADVPGVEEATGPFRTAQVMVFPGLPPGATAVPEGAHGPVLTVVARTAAGSGIDRLSLTEGRWATEPDEVVMAAGGDFRVPVGDELVMGEGADAREVTVVGLVRSVSATADAWMTAEGLAALDASSRGYEMLYRLDDASSAARIADAREALGAALPEGAVASARSWLTVKHAANDRTSLFVPILLMFGGLSLLLSVLIVGTVVAGAVGSTVRRIGILKALGFTPAEVVRAYVAQALVPAAAGALVGVAAGNLVAVPLLADTEDLYGTVALTIAPWVDVVALVGVLAVVTLTASAAAGRAGRLSSVDALAVGRTPTARRGQRAARVAARLPLPRPVTLGLARPFSAPARTAAMVLAVAFGAAAVTLATGLATSLNRVQVAADHSAADVFVNGVEGGPLGARVVPKRGTEPAIRPKAPDPDRVAAVLESQPGTAHWLGYRETDISVPGLTGESSLVEYTANPGWVGYELVSGRWFSRPGEAVVPTELLRSTDREIGDTLTLTRDGESLALTIVGEVFDPGDNDGLVLTQARSGTTLTDWMVGVTGGTDPTTYADALQQHLDALDLTAHVDGPDGADELVVVIDALAGLLTLMLVTVAGLGILNAVVLDVRDRVHDIGIHKALGMTPRQTLTSVLSSVMSIGLVGGLVGVPAGVVLHGILLPAMARGAGVELPRVVLTVYGPVLLTAFVLGGLLLAVGGALLPAGWAARTRTATALRTE</sequence>
<reference evidence="9" key="1">
    <citation type="submission" date="2020-11" db="EMBL/GenBank/DDBJ databases">
        <title>Nocardioides sp. nov., isolated from Soil of Cynanchum wilfordii Hemsley rhizosphere.</title>
        <authorList>
            <person name="Lee J.-S."/>
            <person name="Suh M.K."/>
            <person name="Kim J.-S."/>
        </authorList>
    </citation>
    <scope>NUCLEOTIDE SEQUENCE</scope>
    <source>
        <strain evidence="9">KCTC 19275</strain>
    </source>
</reference>
<comment type="similarity">
    <text evidence="6">Belongs to the ABC-4 integral membrane protein family.</text>
</comment>
<feature type="transmembrane region" description="Helical" evidence="7">
    <location>
        <begin position="303"/>
        <end position="327"/>
    </location>
</feature>
<gene>
    <name evidence="9" type="ORF">ISU07_13765</name>
</gene>
<evidence type="ECO:0000256" key="7">
    <source>
        <dbReference type="SAM" id="Phobius"/>
    </source>
</evidence>
<dbReference type="GO" id="GO:0022857">
    <property type="term" value="F:transmembrane transporter activity"/>
    <property type="evidence" value="ECO:0007669"/>
    <property type="project" value="TreeGrafter"/>
</dbReference>
<keyword evidence="2" id="KW-1003">Cell membrane</keyword>
<dbReference type="AlphaFoldDB" id="A0A930VGL7"/>
<keyword evidence="4 7" id="KW-1133">Transmembrane helix</keyword>
<feature type="domain" description="ABC3 transporter permease C-terminal" evidence="8">
    <location>
        <begin position="662"/>
        <end position="776"/>
    </location>
</feature>
<dbReference type="Proteomes" id="UP000640489">
    <property type="component" value="Unassembled WGS sequence"/>
</dbReference>
<evidence type="ECO:0000313" key="10">
    <source>
        <dbReference type="Proteomes" id="UP000640489"/>
    </source>
</evidence>
<feature type="transmembrane region" description="Helical" evidence="7">
    <location>
        <begin position="703"/>
        <end position="731"/>
    </location>
</feature>
<evidence type="ECO:0000256" key="1">
    <source>
        <dbReference type="ARBA" id="ARBA00004651"/>
    </source>
</evidence>
<dbReference type="EMBL" id="JADKPN010000008">
    <property type="protein sequence ID" value="MBF4764196.1"/>
    <property type="molecule type" value="Genomic_DNA"/>
</dbReference>
<keyword evidence="10" id="KW-1185">Reference proteome</keyword>